<organism evidence="1 2">
    <name type="scientific">Corynebacterium canis</name>
    <dbReference type="NCBI Taxonomy" id="679663"/>
    <lineage>
        <taxon>Bacteria</taxon>
        <taxon>Bacillati</taxon>
        <taxon>Actinomycetota</taxon>
        <taxon>Actinomycetes</taxon>
        <taxon>Mycobacteriales</taxon>
        <taxon>Corynebacteriaceae</taxon>
        <taxon>Corynebacterium</taxon>
    </lineage>
</organism>
<evidence type="ECO:0000313" key="2">
    <source>
        <dbReference type="Proteomes" id="UP000320791"/>
    </source>
</evidence>
<comment type="caution">
    <text evidence="1">The sequence shown here is derived from an EMBL/GenBank/DDBJ whole genome shotgun (WGS) entry which is preliminary data.</text>
</comment>
<gene>
    <name evidence="1" type="ORF">FRX94_07230</name>
</gene>
<sequence length="246" mass="27162">MSRHVCGGFCYAAGLVGGASQWRAGIANEWRRLVGRLTGFDARRRAETPHLVWLWGLVMRQAETVGVAEKGNKQEETMKTRVPFWVRRIEGGQGDAAADNQCGRQLRASTNAGRGKRHGALESAGTQMGTRRGLLPWQMCLRQISRGGFAFLRKHHCATTGMSNLPDRGLWADLGPQLAASLGVLVRICLVFHPRQICLRQIRRGRISPGKLGPKIRQIRRGEADRTLPKSGQADCTWLLSVDFGG</sequence>
<dbReference type="RefSeq" id="WP_146324460.1">
    <property type="nucleotide sequence ID" value="NZ_BAABLR010000010.1"/>
</dbReference>
<dbReference type="AlphaFoldDB" id="A0A5C5UGG6"/>
<reference evidence="1 2" key="1">
    <citation type="submission" date="2019-08" db="EMBL/GenBank/DDBJ databases">
        <authorList>
            <person name="Lei W."/>
        </authorList>
    </citation>
    <scope>NUCLEOTIDE SEQUENCE [LARGE SCALE GENOMIC DNA]</scope>
    <source>
        <strain evidence="1 2">CCUG 58627</strain>
    </source>
</reference>
<name>A0A5C5UGG6_9CORY</name>
<proteinExistence type="predicted"/>
<keyword evidence="2" id="KW-1185">Reference proteome</keyword>
<evidence type="ECO:0000313" key="1">
    <source>
        <dbReference type="EMBL" id="TWT25048.1"/>
    </source>
</evidence>
<dbReference type="Proteomes" id="UP000320791">
    <property type="component" value="Unassembled WGS sequence"/>
</dbReference>
<dbReference type="EMBL" id="VOHM01000013">
    <property type="protein sequence ID" value="TWT25048.1"/>
    <property type="molecule type" value="Genomic_DNA"/>
</dbReference>
<protein>
    <submittedName>
        <fullName evidence="1">Uncharacterized protein</fullName>
    </submittedName>
</protein>
<accession>A0A5C5UGG6</accession>